<keyword evidence="3" id="KW-1185">Reference proteome</keyword>
<sequence>MASGKLLRRLIKAGAEGNYDAFCQASEEVILDERAKQHHLLANDLERILNGRRKSSSSWLSSLNGKVPTDRERNLPLLLVKEPFNRIEDVILSDENISLIDEILREHHHSDRLKSRGLYLADKLLFCGPPGCGKTLTAEVLASELGLPLTVVRIDSVISSYLGETAANLRRVFDFISSTPVVALFDEFDALAKERTDEADHGELKRVVNAFLQMLDGYEGRGLLVAATNHEKILDSAVWRRFDEVLAFEPPNIEQIKRLLQVKLRGFRREFETDDARIAGLFEGMAHADVERVLRRAAKDMVLSGNEYLSESHLRIAIRRENARRVRVQRADPDTTLTDAKDISF</sequence>
<accession>A0A930XX61</accession>
<feature type="domain" description="AAA+ ATPase" evidence="1">
    <location>
        <begin position="120"/>
        <end position="252"/>
    </location>
</feature>
<proteinExistence type="predicted"/>
<dbReference type="Gene3D" id="3.40.50.300">
    <property type="entry name" value="P-loop containing nucleotide triphosphate hydrolases"/>
    <property type="match status" value="1"/>
</dbReference>
<dbReference type="PANTHER" id="PTHR23077:SF198">
    <property type="entry name" value="ATP-DEPENDENT ZINC METALLOPROTEASE FTSH"/>
    <property type="match status" value="1"/>
</dbReference>
<keyword evidence="2" id="KW-0547">Nucleotide-binding</keyword>
<dbReference type="EMBL" id="JADHEI010000002">
    <property type="protein sequence ID" value="MBF2734483.1"/>
    <property type="molecule type" value="Genomic_DNA"/>
</dbReference>
<dbReference type="InterPro" id="IPR027417">
    <property type="entry name" value="P-loop_NTPase"/>
</dbReference>
<name>A0A930XX61_9GAMM</name>
<comment type="caution">
    <text evidence="2">The sequence shown here is derived from an EMBL/GenBank/DDBJ whole genome shotgun (WGS) entry which is preliminary data.</text>
</comment>
<organism evidence="2 3">
    <name type="scientific">Candidatus Amphirhobacter heronislandensis</name>
    <dbReference type="NCBI Taxonomy" id="1732024"/>
    <lineage>
        <taxon>Bacteria</taxon>
        <taxon>Pseudomonadati</taxon>
        <taxon>Pseudomonadota</taxon>
        <taxon>Gammaproteobacteria</taxon>
        <taxon>Candidatus Tethybacterales</taxon>
        <taxon>Candidatus Tethybacteraceae</taxon>
        <taxon>Candidatus Amphirhobacter</taxon>
    </lineage>
</organism>
<dbReference type="InterPro" id="IPR003959">
    <property type="entry name" value="ATPase_AAA_core"/>
</dbReference>
<dbReference type="CDD" id="cd19481">
    <property type="entry name" value="RecA-like_protease"/>
    <property type="match status" value="1"/>
</dbReference>
<keyword evidence="2" id="KW-0067">ATP-binding</keyword>
<dbReference type="SMART" id="SM00382">
    <property type="entry name" value="AAA"/>
    <property type="match status" value="1"/>
</dbReference>
<dbReference type="SUPFAM" id="SSF52540">
    <property type="entry name" value="P-loop containing nucleoside triphosphate hydrolases"/>
    <property type="match status" value="1"/>
</dbReference>
<dbReference type="GO" id="GO:0016887">
    <property type="term" value="F:ATP hydrolysis activity"/>
    <property type="evidence" value="ECO:0007669"/>
    <property type="project" value="InterPro"/>
</dbReference>
<protein>
    <submittedName>
        <fullName evidence="2">ATP-binding protein</fullName>
    </submittedName>
</protein>
<dbReference type="Pfam" id="PF00004">
    <property type="entry name" value="AAA"/>
    <property type="match status" value="1"/>
</dbReference>
<reference evidence="2" key="1">
    <citation type="submission" date="2020-10" db="EMBL/GenBank/DDBJ databases">
        <title>An improved Amphimedon queenslandica hologenome assembly reveals how three proteobacterial symbionts can extend the metabolic phenotypic of their marine sponge host.</title>
        <authorList>
            <person name="Degnan B."/>
            <person name="Degnan S."/>
            <person name="Xiang X."/>
        </authorList>
    </citation>
    <scope>NUCLEOTIDE SEQUENCE</scope>
    <source>
        <strain evidence="2">AqS2</strain>
    </source>
</reference>
<evidence type="ECO:0000313" key="2">
    <source>
        <dbReference type="EMBL" id="MBF2734483.1"/>
    </source>
</evidence>
<evidence type="ECO:0000313" key="3">
    <source>
        <dbReference type="Proteomes" id="UP000604381"/>
    </source>
</evidence>
<evidence type="ECO:0000259" key="1">
    <source>
        <dbReference type="SMART" id="SM00382"/>
    </source>
</evidence>
<dbReference type="PANTHER" id="PTHR23077">
    <property type="entry name" value="AAA-FAMILY ATPASE"/>
    <property type="match status" value="1"/>
</dbReference>
<dbReference type="InterPro" id="IPR050168">
    <property type="entry name" value="AAA_ATPase_domain"/>
</dbReference>
<gene>
    <name evidence="2" type="ORF">ISN26_00040</name>
</gene>
<dbReference type="GO" id="GO:0005524">
    <property type="term" value="F:ATP binding"/>
    <property type="evidence" value="ECO:0007669"/>
    <property type="project" value="UniProtKB-KW"/>
</dbReference>
<dbReference type="AlphaFoldDB" id="A0A930XX61"/>
<dbReference type="Proteomes" id="UP000604381">
    <property type="component" value="Unassembled WGS sequence"/>
</dbReference>
<dbReference type="InterPro" id="IPR003593">
    <property type="entry name" value="AAA+_ATPase"/>
</dbReference>